<gene>
    <name evidence="1" type="ORF">M6B38_322660</name>
</gene>
<keyword evidence="2" id="KW-1185">Reference proteome</keyword>
<comment type="caution">
    <text evidence="1">The sequence shown here is derived from an EMBL/GenBank/DDBJ whole genome shotgun (WGS) entry which is preliminary data.</text>
</comment>
<keyword evidence="1" id="KW-0647">Proteasome</keyword>
<sequence>MMPFTMRRSPLGYITLPNRAQYYNSTIHGCFLISRAQYSQPRDSQGFTIIFLSVSDSQYYTDIAGLLKTLNPDWSHAAIRSALVPAGVGRKV</sequence>
<accession>A0AAX6HBC8</accession>
<dbReference type="AlphaFoldDB" id="A0AAX6HBC8"/>
<dbReference type="GO" id="GO:0000502">
    <property type="term" value="C:proteasome complex"/>
    <property type="evidence" value="ECO:0007669"/>
    <property type="project" value="UniProtKB-KW"/>
</dbReference>
<dbReference type="Proteomes" id="UP001140949">
    <property type="component" value="Unassembled WGS sequence"/>
</dbReference>
<proteinExistence type="predicted"/>
<reference evidence="1" key="2">
    <citation type="submission" date="2023-04" db="EMBL/GenBank/DDBJ databases">
        <authorList>
            <person name="Bruccoleri R.E."/>
            <person name="Oakeley E.J."/>
            <person name="Faust A.-M."/>
            <person name="Dessus-Babus S."/>
            <person name="Altorfer M."/>
            <person name="Burckhardt D."/>
            <person name="Oertli M."/>
            <person name="Naumann U."/>
            <person name="Petersen F."/>
            <person name="Wong J."/>
        </authorList>
    </citation>
    <scope>NUCLEOTIDE SEQUENCE</scope>
    <source>
        <strain evidence="1">GSM-AAB239-AS_SAM_17_03QT</strain>
        <tissue evidence="1">Leaf</tissue>
    </source>
</reference>
<evidence type="ECO:0000313" key="1">
    <source>
        <dbReference type="EMBL" id="KAJ6837907.1"/>
    </source>
</evidence>
<protein>
    <submittedName>
        <fullName evidence="1">26S proteasome non-ATPase regulatory subunit 1-like protein A-like</fullName>
    </submittedName>
</protein>
<name>A0AAX6HBC8_IRIPA</name>
<reference evidence="1" key="1">
    <citation type="journal article" date="2023" name="GigaByte">
        <title>Genome assembly of the bearded iris, Iris pallida Lam.</title>
        <authorList>
            <person name="Bruccoleri R.E."/>
            <person name="Oakeley E.J."/>
            <person name="Faust A.M.E."/>
            <person name="Altorfer M."/>
            <person name="Dessus-Babus S."/>
            <person name="Burckhardt D."/>
            <person name="Oertli M."/>
            <person name="Naumann U."/>
            <person name="Petersen F."/>
            <person name="Wong J."/>
        </authorList>
    </citation>
    <scope>NUCLEOTIDE SEQUENCE</scope>
    <source>
        <strain evidence="1">GSM-AAB239-AS_SAM_17_03QT</strain>
    </source>
</reference>
<organism evidence="1 2">
    <name type="scientific">Iris pallida</name>
    <name type="common">Sweet iris</name>
    <dbReference type="NCBI Taxonomy" id="29817"/>
    <lineage>
        <taxon>Eukaryota</taxon>
        <taxon>Viridiplantae</taxon>
        <taxon>Streptophyta</taxon>
        <taxon>Embryophyta</taxon>
        <taxon>Tracheophyta</taxon>
        <taxon>Spermatophyta</taxon>
        <taxon>Magnoliopsida</taxon>
        <taxon>Liliopsida</taxon>
        <taxon>Asparagales</taxon>
        <taxon>Iridaceae</taxon>
        <taxon>Iridoideae</taxon>
        <taxon>Irideae</taxon>
        <taxon>Iris</taxon>
    </lineage>
</organism>
<evidence type="ECO:0000313" key="2">
    <source>
        <dbReference type="Proteomes" id="UP001140949"/>
    </source>
</evidence>
<dbReference type="EMBL" id="JANAVB010011087">
    <property type="protein sequence ID" value="KAJ6837907.1"/>
    <property type="molecule type" value="Genomic_DNA"/>
</dbReference>